<keyword evidence="3" id="KW-1185">Reference proteome</keyword>
<accession>A0A4R5CM83</accession>
<dbReference type="Proteomes" id="UP000295479">
    <property type="component" value="Unassembled WGS sequence"/>
</dbReference>
<sequence>MKKLNLDYFKISILLILLGFLLVFYQYSQNGRYISKGEDWMVIDTHTGKIYHCNPSPLE</sequence>
<keyword evidence="1" id="KW-1133">Transmembrane helix</keyword>
<comment type="caution">
    <text evidence="2">The sequence shown here is derived from an EMBL/GenBank/DDBJ whole genome shotgun (WGS) entry which is preliminary data.</text>
</comment>
<dbReference type="AlphaFoldDB" id="A0A4R5CM83"/>
<proteinExistence type="predicted"/>
<protein>
    <submittedName>
        <fullName evidence="2">Uncharacterized protein</fullName>
    </submittedName>
</protein>
<evidence type="ECO:0000313" key="3">
    <source>
        <dbReference type="Proteomes" id="UP000295479"/>
    </source>
</evidence>
<organism evidence="2 3">
    <name type="scientific">Flavobacterium cellulosilyticum</name>
    <dbReference type="NCBI Taxonomy" id="2541731"/>
    <lineage>
        <taxon>Bacteria</taxon>
        <taxon>Pseudomonadati</taxon>
        <taxon>Bacteroidota</taxon>
        <taxon>Flavobacteriia</taxon>
        <taxon>Flavobacteriales</taxon>
        <taxon>Flavobacteriaceae</taxon>
        <taxon>Flavobacterium</taxon>
    </lineage>
</organism>
<feature type="transmembrane region" description="Helical" evidence="1">
    <location>
        <begin position="6"/>
        <end position="27"/>
    </location>
</feature>
<evidence type="ECO:0000313" key="2">
    <source>
        <dbReference type="EMBL" id="TDD98612.1"/>
    </source>
</evidence>
<name>A0A4R5CM83_9FLAO</name>
<gene>
    <name evidence="2" type="ORF">E0F76_05665</name>
</gene>
<keyword evidence="1" id="KW-0812">Transmembrane</keyword>
<dbReference type="EMBL" id="SMFK01000002">
    <property type="protein sequence ID" value="TDD98612.1"/>
    <property type="molecule type" value="Genomic_DNA"/>
</dbReference>
<evidence type="ECO:0000256" key="1">
    <source>
        <dbReference type="SAM" id="Phobius"/>
    </source>
</evidence>
<dbReference type="RefSeq" id="WP_165932643.1">
    <property type="nucleotide sequence ID" value="NZ_SMFK01000002.1"/>
</dbReference>
<reference evidence="2 3" key="1">
    <citation type="submission" date="2019-03" db="EMBL/GenBank/DDBJ databases">
        <title>Flavobacterium AR-3-4 sp. nov. isolated from arctic soil.</title>
        <authorList>
            <person name="Chaudhary D.K."/>
        </authorList>
    </citation>
    <scope>NUCLEOTIDE SEQUENCE [LARGE SCALE GENOMIC DNA]</scope>
    <source>
        <strain evidence="2 3">AR-3-4</strain>
    </source>
</reference>
<keyword evidence="1" id="KW-0472">Membrane</keyword>